<dbReference type="AlphaFoldDB" id="D3F7Q5"/>
<dbReference type="STRING" id="469383.Cwoe_2495"/>
<gene>
    <name evidence="1" type="ordered locus">Cwoe_2495</name>
</gene>
<accession>D3F7Q5</accession>
<dbReference type="KEGG" id="cwo:Cwoe_2495"/>
<protein>
    <recommendedName>
        <fullName evidence="3">Extracellular solute-binding protein family 1</fullName>
    </recommendedName>
</protein>
<evidence type="ECO:0000313" key="1">
    <source>
        <dbReference type="EMBL" id="ADB50917.1"/>
    </source>
</evidence>
<dbReference type="HOGENOM" id="CLU_059918_0_0_11"/>
<name>D3F7Q5_CONWI</name>
<sequence>MRAIGWDHPRCIEPMLAASAAWQALTGVTVAWEFRPLADFNDRPLHELSAGYDLLVIDHPAIPEAVGRDALRPLEELLPAERVRRLAREAVGPSGRSYRWDGATWALAVDAACQVSARRPLLLRELGEPEPQTWPAVLGLARRRPGLVALPLLPADALCALLSIAATLGQPLALGGEVPAAAVELLAELTPLLHPASWTSAPPRLLVRMAAGEPIAYVPLTFGYSGLAGGELRFGEAPTGPAGRRAPILGGAGLTVSASSRDAVLAASFAAWLCEERAQRDVVLAHGGQPAHAAVWSAPRLAGAAGGFYADTRRSIEAAYVRPAHPAWPAFHREAGAELARALAEREPAERIAARLTGRLDAIQAAAA</sequence>
<dbReference type="Gene3D" id="3.40.190.10">
    <property type="entry name" value="Periplasmic binding protein-like II"/>
    <property type="match status" value="3"/>
</dbReference>
<dbReference type="SUPFAM" id="SSF53850">
    <property type="entry name" value="Periplasmic binding protein-like II"/>
    <property type="match status" value="1"/>
</dbReference>
<dbReference type="RefSeq" id="WP_012933968.1">
    <property type="nucleotide sequence ID" value="NC_013739.1"/>
</dbReference>
<evidence type="ECO:0000313" key="2">
    <source>
        <dbReference type="Proteomes" id="UP000008229"/>
    </source>
</evidence>
<dbReference type="eggNOG" id="COG1653">
    <property type="taxonomic scope" value="Bacteria"/>
</dbReference>
<reference evidence="2" key="2">
    <citation type="submission" date="2010-01" db="EMBL/GenBank/DDBJ databases">
        <title>The complete genome of Conexibacter woesei DSM 14684.</title>
        <authorList>
            <consortium name="US DOE Joint Genome Institute (JGI-PGF)"/>
            <person name="Lucas S."/>
            <person name="Copeland A."/>
            <person name="Lapidus A."/>
            <person name="Glavina del Rio T."/>
            <person name="Dalin E."/>
            <person name="Tice H."/>
            <person name="Bruce D."/>
            <person name="Goodwin L."/>
            <person name="Pitluck S."/>
            <person name="Kyrpides N."/>
            <person name="Mavromatis K."/>
            <person name="Ivanova N."/>
            <person name="Mikhailova N."/>
            <person name="Chertkov O."/>
            <person name="Brettin T."/>
            <person name="Detter J.C."/>
            <person name="Han C."/>
            <person name="Larimer F."/>
            <person name="Land M."/>
            <person name="Hauser L."/>
            <person name="Markowitz V."/>
            <person name="Cheng J.-F."/>
            <person name="Hugenholtz P."/>
            <person name="Woyke T."/>
            <person name="Wu D."/>
            <person name="Pukall R."/>
            <person name="Steenblock K."/>
            <person name="Schneider S."/>
            <person name="Klenk H.-P."/>
            <person name="Eisen J.A."/>
        </authorList>
    </citation>
    <scope>NUCLEOTIDE SEQUENCE [LARGE SCALE GENOMIC DNA]</scope>
    <source>
        <strain evidence="2">DSM 14684 / CIP 108061 / JCM 11494 / NBRC 100937 / ID131577</strain>
    </source>
</reference>
<evidence type="ECO:0008006" key="3">
    <source>
        <dbReference type="Google" id="ProtNLM"/>
    </source>
</evidence>
<proteinExistence type="predicted"/>
<organism evidence="1 2">
    <name type="scientific">Conexibacter woesei (strain DSM 14684 / CCUG 47730 / CIP 108061 / JCM 11494 / NBRC 100937 / ID131577)</name>
    <dbReference type="NCBI Taxonomy" id="469383"/>
    <lineage>
        <taxon>Bacteria</taxon>
        <taxon>Bacillati</taxon>
        <taxon>Actinomycetota</taxon>
        <taxon>Thermoleophilia</taxon>
        <taxon>Solirubrobacterales</taxon>
        <taxon>Conexibacteraceae</taxon>
        <taxon>Conexibacter</taxon>
    </lineage>
</organism>
<keyword evidence="2" id="KW-1185">Reference proteome</keyword>
<reference evidence="1 2" key="1">
    <citation type="journal article" date="2010" name="Stand. Genomic Sci.">
        <title>Complete genome sequence of Conexibacter woesei type strain (ID131577).</title>
        <authorList>
            <person name="Pukall R."/>
            <person name="Lapidus A."/>
            <person name="Glavina Del Rio T."/>
            <person name="Copeland A."/>
            <person name="Tice H."/>
            <person name="Cheng J.-F."/>
            <person name="Lucas S."/>
            <person name="Chen F."/>
            <person name="Nolan M."/>
            <person name="Bruce D."/>
            <person name="Goodwin L."/>
            <person name="Pitluck S."/>
            <person name="Mavromatis K."/>
            <person name="Ivanova N."/>
            <person name="Ovchinnikova G."/>
            <person name="Pati A."/>
            <person name="Chen A."/>
            <person name="Palaniappan K."/>
            <person name="Land M."/>
            <person name="Hauser L."/>
            <person name="Chang Y.-J."/>
            <person name="Jeffries C.D."/>
            <person name="Chain P."/>
            <person name="Meincke L."/>
            <person name="Sims D."/>
            <person name="Brettin T."/>
            <person name="Detter J.C."/>
            <person name="Rohde M."/>
            <person name="Goeker M."/>
            <person name="Bristow J."/>
            <person name="Eisen J.A."/>
            <person name="Markowitz V."/>
            <person name="Kyrpides N.C."/>
            <person name="Klenk H.-P."/>
            <person name="Hugenholtz P."/>
        </authorList>
    </citation>
    <scope>NUCLEOTIDE SEQUENCE [LARGE SCALE GENOMIC DNA]</scope>
    <source>
        <strain evidence="2">DSM 14684 / CIP 108061 / JCM 11494 / NBRC 100937 / ID131577</strain>
    </source>
</reference>
<dbReference type="EMBL" id="CP001854">
    <property type="protein sequence ID" value="ADB50917.1"/>
    <property type="molecule type" value="Genomic_DNA"/>
</dbReference>
<dbReference type="Proteomes" id="UP000008229">
    <property type="component" value="Chromosome"/>
</dbReference>